<evidence type="ECO:0000256" key="6">
    <source>
        <dbReference type="ARBA" id="ARBA00039970"/>
    </source>
</evidence>
<dbReference type="InterPro" id="IPR027417">
    <property type="entry name" value="P-loop_NTPase"/>
</dbReference>
<comment type="subcellular location">
    <subcellularLocation>
        <location evidence="1">Cytoplasm</location>
    </subcellularLocation>
</comment>
<dbReference type="Pfam" id="PF02562">
    <property type="entry name" value="PhoH"/>
    <property type="match status" value="1"/>
</dbReference>
<dbReference type="Proteomes" id="UP000321595">
    <property type="component" value="Chromosome"/>
</dbReference>
<organism evidence="8 9">
    <name type="scientific">Microvenator marinus</name>
    <dbReference type="NCBI Taxonomy" id="2600177"/>
    <lineage>
        <taxon>Bacteria</taxon>
        <taxon>Deltaproteobacteria</taxon>
        <taxon>Bradymonadales</taxon>
        <taxon>Microvenatoraceae</taxon>
        <taxon>Microvenator</taxon>
    </lineage>
</organism>
<evidence type="ECO:0000256" key="2">
    <source>
        <dbReference type="ARBA" id="ARBA00010393"/>
    </source>
</evidence>
<comment type="similarity">
    <text evidence="2">Belongs to the PhoH family.</text>
</comment>
<evidence type="ECO:0000259" key="7">
    <source>
        <dbReference type="Pfam" id="PF02562"/>
    </source>
</evidence>
<proteinExistence type="inferred from homology"/>
<dbReference type="KEGG" id="bbae:FRD01_01935"/>
<sequence length="277" mass="30400">MGSQTDVELAESVLRKLYDLGRRGFAITAPDVARSIDILKADGKVNLNTVFMDTVFVTSRNKNIGPKGVNQKAYVDAIRANDIVFGVGPAGTGKTFLAVAMALHALQEKAVKRLILTRPAVEAGERLGYLPGDLQEKVNPYLRPLYDAMSDMTDNERVEQMMARGVVEVAPLAFMRGRTLNDAFIILDEAQNATAEQMKMFLTRVGFGSKVVITGDVTQIDLPRHQRSGLVNAIDILDGIPGIAFHYFSDVDVVRHPVVKRIIQAYDRAEESAHSGE</sequence>
<dbReference type="PANTHER" id="PTHR30473">
    <property type="entry name" value="PROTEIN PHOH"/>
    <property type="match status" value="1"/>
</dbReference>
<dbReference type="GO" id="GO:0005829">
    <property type="term" value="C:cytosol"/>
    <property type="evidence" value="ECO:0007669"/>
    <property type="project" value="TreeGrafter"/>
</dbReference>
<gene>
    <name evidence="8" type="ORF">FRD01_01935</name>
</gene>
<evidence type="ECO:0000256" key="5">
    <source>
        <dbReference type="ARBA" id="ARBA00022840"/>
    </source>
</evidence>
<dbReference type="InterPro" id="IPR051451">
    <property type="entry name" value="PhoH2-like"/>
</dbReference>
<accession>A0A5B8Y3L8</accession>
<evidence type="ECO:0000256" key="4">
    <source>
        <dbReference type="ARBA" id="ARBA00022741"/>
    </source>
</evidence>
<keyword evidence="3" id="KW-0963">Cytoplasm</keyword>
<name>A0A5B8Y3L8_9DELT</name>
<dbReference type="GO" id="GO:0005524">
    <property type="term" value="F:ATP binding"/>
    <property type="evidence" value="ECO:0007669"/>
    <property type="project" value="UniProtKB-KW"/>
</dbReference>
<dbReference type="Gene3D" id="3.40.50.300">
    <property type="entry name" value="P-loop containing nucleotide triphosphate hydrolases"/>
    <property type="match status" value="1"/>
</dbReference>
<keyword evidence="4" id="KW-0547">Nucleotide-binding</keyword>
<evidence type="ECO:0000256" key="3">
    <source>
        <dbReference type="ARBA" id="ARBA00022490"/>
    </source>
</evidence>
<evidence type="ECO:0000256" key="1">
    <source>
        <dbReference type="ARBA" id="ARBA00004496"/>
    </source>
</evidence>
<dbReference type="AlphaFoldDB" id="A0A5B8Y3L8"/>
<dbReference type="EMBL" id="CP042467">
    <property type="protein sequence ID" value="QED30269.1"/>
    <property type="molecule type" value="Genomic_DNA"/>
</dbReference>
<dbReference type="SUPFAM" id="SSF52540">
    <property type="entry name" value="P-loop containing nucleoside triphosphate hydrolases"/>
    <property type="match status" value="1"/>
</dbReference>
<evidence type="ECO:0000313" key="9">
    <source>
        <dbReference type="Proteomes" id="UP000321595"/>
    </source>
</evidence>
<dbReference type="PANTHER" id="PTHR30473:SF1">
    <property type="entry name" value="PHOH-LIKE PROTEIN"/>
    <property type="match status" value="1"/>
</dbReference>
<dbReference type="FunFam" id="3.40.50.300:FF:000013">
    <property type="entry name" value="PhoH family ATPase"/>
    <property type="match status" value="1"/>
</dbReference>
<feature type="domain" description="PhoH-like protein" evidence="7">
    <location>
        <begin position="64"/>
        <end position="267"/>
    </location>
</feature>
<keyword evidence="9" id="KW-1185">Reference proteome</keyword>
<dbReference type="InterPro" id="IPR003714">
    <property type="entry name" value="PhoH"/>
</dbReference>
<keyword evidence="5" id="KW-0067">ATP-binding</keyword>
<reference evidence="8 9" key="1">
    <citation type="submission" date="2019-08" db="EMBL/GenBank/DDBJ databases">
        <authorList>
            <person name="Liang Q."/>
        </authorList>
    </citation>
    <scope>NUCLEOTIDE SEQUENCE [LARGE SCALE GENOMIC DNA]</scope>
    <source>
        <strain evidence="8 9">V1718</strain>
    </source>
</reference>
<dbReference type="OrthoDB" id="9805148at2"/>
<evidence type="ECO:0000313" key="8">
    <source>
        <dbReference type="EMBL" id="QED30269.1"/>
    </source>
</evidence>
<protein>
    <recommendedName>
        <fullName evidence="6">PhoH-like protein</fullName>
    </recommendedName>
</protein>